<dbReference type="GO" id="GO:0005975">
    <property type="term" value="P:carbohydrate metabolic process"/>
    <property type="evidence" value="ECO:0007669"/>
    <property type="project" value="InterPro"/>
</dbReference>
<dbReference type="RefSeq" id="WP_126824654.1">
    <property type="nucleotide sequence ID" value="NZ_JBHLWU010000002.1"/>
</dbReference>
<evidence type="ECO:0000313" key="6">
    <source>
        <dbReference type="EMBL" id="RSU07122.1"/>
    </source>
</evidence>
<dbReference type="CDD" id="cd07770">
    <property type="entry name" value="ASKHA_NBD_FGGY_GntK"/>
    <property type="match status" value="1"/>
</dbReference>
<evidence type="ECO:0000256" key="1">
    <source>
        <dbReference type="ARBA" id="ARBA00009156"/>
    </source>
</evidence>
<dbReference type="InterPro" id="IPR050406">
    <property type="entry name" value="FGGY_Carb_Kinase"/>
</dbReference>
<dbReference type="PANTHER" id="PTHR43095:SF2">
    <property type="entry name" value="GLUCONOKINASE"/>
    <property type="match status" value="1"/>
</dbReference>
<dbReference type="InterPro" id="IPR018485">
    <property type="entry name" value="FGGY_C"/>
</dbReference>
<reference evidence="6 7" key="1">
    <citation type="submission" date="2017-05" db="EMBL/GenBank/DDBJ databases">
        <title>Vagococcus spp. assemblies.</title>
        <authorList>
            <person name="Gulvik C.A."/>
        </authorList>
    </citation>
    <scope>NUCLEOTIDE SEQUENCE [LARGE SCALE GENOMIC DNA]</scope>
    <source>
        <strain evidence="6 7">DSM 24756</strain>
    </source>
</reference>
<proteinExistence type="inferred from homology"/>
<comment type="caution">
    <text evidence="6">The sequence shown here is derived from an EMBL/GenBank/DDBJ whole genome shotgun (WGS) entry which is preliminary data.</text>
</comment>
<evidence type="ECO:0000259" key="4">
    <source>
        <dbReference type="Pfam" id="PF00370"/>
    </source>
</evidence>
<comment type="similarity">
    <text evidence="1">Belongs to the FGGY kinase family.</text>
</comment>
<dbReference type="Pfam" id="PF02782">
    <property type="entry name" value="FGGY_C"/>
    <property type="match status" value="1"/>
</dbReference>
<evidence type="ECO:0000259" key="5">
    <source>
        <dbReference type="Pfam" id="PF02782"/>
    </source>
</evidence>
<dbReference type="SUPFAM" id="SSF53067">
    <property type="entry name" value="Actin-like ATPase domain"/>
    <property type="match status" value="2"/>
</dbReference>
<dbReference type="GO" id="GO:0016301">
    <property type="term" value="F:kinase activity"/>
    <property type="evidence" value="ECO:0007669"/>
    <property type="project" value="UniProtKB-KW"/>
</dbReference>
<gene>
    <name evidence="6" type="ORF">CBF30_07655</name>
</gene>
<dbReference type="AlphaFoldDB" id="A0A430AGS7"/>
<organism evidence="6 7">
    <name type="scientific">Vagococcus entomophilus</name>
    <dbReference type="NCBI Taxonomy" id="1160095"/>
    <lineage>
        <taxon>Bacteria</taxon>
        <taxon>Bacillati</taxon>
        <taxon>Bacillota</taxon>
        <taxon>Bacilli</taxon>
        <taxon>Lactobacillales</taxon>
        <taxon>Enterococcaceae</taxon>
        <taxon>Vagococcus</taxon>
    </lineage>
</organism>
<accession>A0A430AGS7</accession>
<dbReference type="PIRSF" id="PIRSF000538">
    <property type="entry name" value="GlpK"/>
    <property type="match status" value="1"/>
</dbReference>
<evidence type="ECO:0000256" key="2">
    <source>
        <dbReference type="ARBA" id="ARBA00022679"/>
    </source>
</evidence>
<evidence type="ECO:0008006" key="8">
    <source>
        <dbReference type="Google" id="ProtNLM"/>
    </source>
</evidence>
<dbReference type="InterPro" id="IPR018484">
    <property type="entry name" value="FGGY_N"/>
</dbReference>
<keyword evidence="7" id="KW-1185">Reference proteome</keyword>
<keyword evidence="3" id="KW-0418">Kinase</keyword>
<name>A0A430AGS7_9ENTE</name>
<feature type="domain" description="Carbohydrate kinase FGGY N-terminal" evidence="4">
    <location>
        <begin position="6"/>
        <end position="249"/>
    </location>
</feature>
<feature type="domain" description="Carbohydrate kinase FGGY C-terminal" evidence="5">
    <location>
        <begin position="259"/>
        <end position="447"/>
    </location>
</feature>
<dbReference type="EMBL" id="NGJZ01000002">
    <property type="protein sequence ID" value="RSU07122.1"/>
    <property type="molecule type" value="Genomic_DNA"/>
</dbReference>
<evidence type="ECO:0000256" key="3">
    <source>
        <dbReference type="ARBA" id="ARBA00022777"/>
    </source>
</evidence>
<dbReference type="OrthoDB" id="9805576at2"/>
<dbReference type="InterPro" id="IPR043129">
    <property type="entry name" value="ATPase_NBD"/>
</dbReference>
<dbReference type="Pfam" id="PF00370">
    <property type="entry name" value="FGGY_N"/>
    <property type="match status" value="1"/>
</dbReference>
<dbReference type="InterPro" id="IPR000577">
    <property type="entry name" value="Carb_kinase_FGGY"/>
</dbReference>
<evidence type="ECO:0000313" key="7">
    <source>
        <dbReference type="Proteomes" id="UP000288669"/>
    </source>
</evidence>
<dbReference type="Proteomes" id="UP000288669">
    <property type="component" value="Unassembled WGS sequence"/>
</dbReference>
<dbReference type="PANTHER" id="PTHR43095">
    <property type="entry name" value="SUGAR KINASE"/>
    <property type="match status" value="1"/>
</dbReference>
<sequence>MKQEWTLGVDIGTTQTKAVLFAKTGQAQKSFYQKYPTSHPKVGYAEQSLQEIERAVLFCIQTASKYATEKNRTIKAVSFSSAMHSFVLLDRQDESLTNLIIWADTRSESVIEKLKKSKLAQKFYTKTGVPTHAMSPFAKYLYFKKEEPELLLKVDKILGIKEYLLYRLCGEFVSDYGCASATGFWNFATKDWDEEILSFLAIKRNQLPTLVPPTYQLRPVTEFGQTVLPEMSAIPFVIGSSDGILANVGLGALKDGQATLSLGTSGAIRTMVHKPQIDVQTQTFCYMLDDTHWLVGGASSNAGNAFEWGIKQLLSSEINFGKKEYEQLFEEIEHIPVGSDGLFFFPYLCGERAPIWDAKASASFVGLTIKHTNQAMMRAILEGVAFNLAQILKEIIQISGSVTELLSTGGFSNSRVWKQLVADVLNCPLSFPETVEACCYGAAVVAWKSLGELDSYQAVASLNTIQELVLPKPEQSAQYQQLYPVFKELQGTMATSYQKLREVSNLK</sequence>
<keyword evidence="2" id="KW-0808">Transferase</keyword>
<protein>
    <recommendedName>
        <fullName evidence="8">Gluconate kinase</fullName>
    </recommendedName>
</protein>
<dbReference type="Gene3D" id="3.30.420.40">
    <property type="match status" value="2"/>
</dbReference>